<evidence type="ECO:0000313" key="11">
    <source>
        <dbReference type="RefSeq" id="XP_032812866.1"/>
    </source>
</evidence>
<dbReference type="Pfam" id="PF03747">
    <property type="entry name" value="ADP_ribosyl_GH"/>
    <property type="match status" value="1"/>
</dbReference>
<comment type="cofactor">
    <cofactor evidence="8">
        <name>Mg(2+)</name>
        <dbReference type="ChEBI" id="CHEBI:18420"/>
    </cofactor>
    <text evidence="8">Binds 2 magnesium ions per subunit.</text>
</comment>
<proteinExistence type="inferred from homology"/>
<dbReference type="GO" id="GO:0051725">
    <property type="term" value="P:protein de-ADP-ribosylation"/>
    <property type="evidence" value="ECO:0007669"/>
    <property type="project" value="InterPro"/>
</dbReference>
<evidence type="ECO:0000313" key="12">
    <source>
        <dbReference type="RefSeq" id="XP_032812867.1"/>
    </source>
</evidence>
<evidence type="ECO:0000256" key="2">
    <source>
        <dbReference type="ARBA" id="ARBA00022801"/>
    </source>
</evidence>
<evidence type="ECO:0000256" key="8">
    <source>
        <dbReference type="PIRSR" id="PIRSR605502-1"/>
    </source>
</evidence>
<dbReference type="PIRSF" id="PIRSF016939">
    <property type="entry name" value="ADP_ribslarg_hdr"/>
    <property type="match status" value="1"/>
</dbReference>
<evidence type="ECO:0000256" key="6">
    <source>
        <dbReference type="ARBA" id="ARBA00049798"/>
    </source>
</evidence>
<reference evidence="10 11" key="1">
    <citation type="submission" date="2025-04" db="UniProtKB">
        <authorList>
            <consortium name="RefSeq"/>
        </authorList>
    </citation>
    <scope>IDENTIFICATION</scope>
    <source>
        <tissue evidence="10 11">Sperm</tissue>
    </source>
</reference>
<keyword evidence="8" id="KW-0460">Magnesium</keyword>
<keyword evidence="8" id="KW-0479">Metal-binding</keyword>
<dbReference type="Gene3D" id="1.10.4080.10">
    <property type="entry name" value="ADP-ribosylation/Crystallin J1"/>
    <property type="match status" value="1"/>
</dbReference>
<name>A0AAJ7TA47_PETMA</name>
<dbReference type="FunFam" id="1.10.4080.10:FF:000002">
    <property type="entry name" value="ADP-ribosylarginine hydrolase isoform X1"/>
    <property type="match status" value="1"/>
</dbReference>
<evidence type="ECO:0000256" key="4">
    <source>
        <dbReference type="ARBA" id="ARBA00049725"/>
    </source>
</evidence>
<dbReference type="GO" id="GO:0003875">
    <property type="term" value="F:ADP-ribosylarginine hydrolase activity"/>
    <property type="evidence" value="ECO:0007669"/>
    <property type="project" value="UniProtKB-EC"/>
</dbReference>
<evidence type="ECO:0000256" key="3">
    <source>
        <dbReference type="ARBA" id="ARBA00049582"/>
    </source>
</evidence>
<dbReference type="PANTHER" id="PTHR16222">
    <property type="entry name" value="ADP-RIBOSYLGLYCOHYDROLASE"/>
    <property type="match status" value="1"/>
</dbReference>
<evidence type="ECO:0000313" key="9">
    <source>
        <dbReference type="Proteomes" id="UP001318040"/>
    </source>
</evidence>
<dbReference type="SUPFAM" id="SSF101478">
    <property type="entry name" value="ADP-ribosylglycohydrolase"/>
    <property type="match status" value="1"/>
</dbReference>
<dbReference type="Proteomes" id="UP001318040">
    <property type="component" value="Chromosome 19"/>
</dbReference>
<protein>
    <recommendedName>
        <fullName evidence="5">ADP-ribosylhydrolase ARH1</fullName>
        <ecNumber evidence="4">3.2.2.19</ecNumber>
    </recommendedName>
    <alternativeName>
        <fullName evidence="6">ADP-ribose-L-arginine cleaving enzyme</fullName>
    </alternativeName>
    <alternativeName>
        <fullName evidence="7">[Protein ADP-ribosylarginine] hydrolase</fullName>
    </alternativeName>
</protein>
<feature type="binding site" evidence="8">
    <location>
        <position position="314"/>
    </location>
    <ligand>
        <name>Mg(2+)</name>
        <dbReference type="ChEBI" id="CHEBI:18420"/>
        <label>1</label>
    </ligand>
</feature>
<feature type="binding site" evidence="8">
    <location>
        <position position="311"/>
    </location>
    <ligand>
        <name>Mg(2+)</name>
        <dbReference type="ChEBI" id="CHEBI:18420"/>
        <label>1</label>
    </ligand>
</feature>
<comment type="similarity">
    <text evidence="1">Belongs to the ADP-ribosylglycohydrolase family.</text>
</comment>
<evidence type="ECO:0000313" key="10">
    <source>
        <dbReference type="RefSeq" id="XP_032812865.1"/>
    </source>
</evidence>
<feature type="binding site" evidence="8">
    <location>
        <position position="58"/>
    </location>
    <ligand>
        <name>Mg(2+)</name>
        <dbReference type="ChEBI" id="CHEBI:18420"/>
        <label>1</label>
    </ligand>
</feature>
<dbReference type="RefSeq" id="XP_032812866.1">
    <property type="nucleotide sequence ID" value="XM_032956975.1"/>
</dbReference>
<feature type="binding site" evidence="8">
    <location>
        <position position="60"/>
    </location>
    <ligand>
        <name>Mg(2+)</name>
        <dbReference type="ChEBI" id="CHEBI:18420"/>
        <label>1</label>
    </ligand>
</feature>
<dbReference type="GO" id="GO:0000287">
    <property type="term" value="F:magnesium ion binding"/>
    <property type="evidence" value="ECO:0007669"/>
    <property type="project" value="InterPro"/>
</dbReference>
<dbReference type="InterPro" id="IPR012108">
    <property type="entry name" value="ADP-ribosylarg_hydro"/>
</dbReference>
<sequence length="368" mass="38899">MEERYVASMVLSGVGDALGYRSGRWEFCRSGEKIAEELAALGGLDGLHLTPSGGWPVSDDTVMHLATAEALVNASARADAVGPDGPLYPEIARCYKACMSDMNGRAPGLTCMSGARSLRPSVRLGWTTPFNPRGGGCGAAMRSMCVGLRYPSPRRLAELLAVSVECGRMTHHNPTGYLGSLASALFAAYAVAGKPAREWGAGLMATLPLAAQYVRDAGRDVDENLAAWSYFEDSWRRYLDIRGISDGASEPSFPAAHGTVAGRDAFYKTLSQSGWAGASGHDATMVAYDAVLAAGDSWSELCVRGALHGGDSDSTGAIAACWWGVVYGFAGVPAGHHQQLEYRSRLEMNGRELFKLAEKDCGDSGVGV</sequence>
<feature type="binding site" evidence="8">
    <location>
        <position position="59"/>
    </location>
    <ligand>
        <name>Mg(2+)</name>
        <dbReference type="ChEBI" id="CHEBI:18420"/>
        <label>1</label>
    </ligand>
</feature>
<organism evidence="9 12">
    <name type="scientific">Petromyzon marinus</name>
    <name type="common">Sea lamprey</name>
    <dbReference type="NCBI Taxonomy" id="7757"/>
    <lineage>
        <taxon>Eukaryota</taxon>
        <taxon>Metazoa</taxon>
        <taxon>Chordata</taxon>
        <taxon>Craniata</taxon>
        <taxon>Vertebrata</taxon>
        <taxon>Cyclostomata</taxon>
        <taxon>Hyperoartia</taxon>
        <taxon>Petromyzontiformes</taxon>
        <taxon>Petromyzontidae</taxon>
        <taxon>Petromyzon</taxon>
    </lineage>
</organism>
<dbReference type="EC" id="3.2.2.19" evidence="4"/>
<feature type="binding site" evidence="8">
    <location>
        <position position="313"/>
    </location>
    <ligand>
        <name>Mg(2+)</name>
        <dbReference type="ChEBI" id="CHEBI:18420"/>
        <label>1</label>
    </ligand>
</feature>
<evidence type="ECO:0000256" key="5">
    <source>
        <dbReference type="ARBA" id="ARBA00049773"/>
    </source>
</evidence>
<dbReference type="AlphaFoldDB" id="A0AAJ7TA47"/>
<dbReference type="CTD" id="141"/>
<evidence type="ECO:0000256" key="1">
    <source>
        <dbReference type="ARBA" id="ARBA00010702"/>
    </source>
</evidence>
<evidence type="ECO:0000256" key="7">
    <source>
        <dbReference type="ARBA" id="ARBA00049810"/>
    </source>
</evidence>
<dbReference type="InterPro" id="IPR036705">
    <property type="entry name" value="Ribosyl_crysJ1_sf"/>
</dbReference>
<dbReference type="InterPro" id="IPR050792">
    <property type="entry name" value="ADP-ribosylglycohydrolase"/>
</dbReference>
<dbReference type="RefSeq" id="XP_032812865.1">
    <property type="nucleotide sequence ID" value="XM_032956974.1"/>
</dbReference>
<keyword evidence="9" id="KW-1185">Reference proteome</keyword>
<dbReference type="RefSeq" id="XP_032812867.1">
    <property type="nucleotide sequence ID" value="XM_032956976.1"/>
</dbReference>
<dbReference type="PANTHER" id="PTHR16222:SF26">
    <property type="entry name" value="ADP-RIBOSYLHYDROLASE ARH1"/>
    <property type="match status" value="1"/>
</dbReference>
<dbReference type="KEGG" id="pmrn:116943767"/>
<keyword evidence="2 10" id="KW-0378">Hydrolase</keyword>
<dbReference type="InterPro" id="IPR005502">
    <property type="entry name" value="Ribosyl_crysJ1"/>
</dbReference>
<gene>
    <name evidence="10 11 12" type="primary">ADPRH</name>
</gene>
<comment type="function">
    <text evidence="3">Specifically acts as an arginine mono-ADP-ribosylhydrolase by mediating the removal of mono-ADP-ribose attached to arginine residues on proteins.</text>
</comment>
<accession>A0AAJ7TA47</accession>